<dbReference type="Proteomes" id="UP000217768">
    <property type="component" value="Unassembled WGS sequence"/>
</dbReference>
<name>A0A2A2ZBV7_MYCAV</name>
<accession>A0A2A2ZBV7</accession>
<organism evidence="1 2">
    <name type="scientific">Mycobacterium avium</name>
    <dbReference type="NCBI Taxonomy" id="1764"/>
    <lineage>
        <taxon>Bacteria</taxon>
        <taxon>Bacillati</taxon>
        <taxon>Actinomycetota</taxon>
        <taxon>Actinomycetes</taxon>
        <taxon>Mycobacteriales</taxon>
        <taxon>Mycobacteriaceae</taxon>
        <taxon>Mycobacterium</taxon>
        <taxon>Mycobacterium avium complex (MAC)</taxon>
    </lineage>
</organism>
<dbReference type="RefSeq" id="WP_095795225.1">
    <property type="nucleotide sequence ID" value="NZ_NSFD01000055.1"/>
</dbReference>
<evidence type="ECO:0000313" key="2">
    <source>
        <dbReference type="Proteomes" id="UP000217768"/>
    </source>
</evidence>
<dbReference type="EMBL" id="NSFD01000055">
    <property type="protein sequence ID" value="PBA23835.1"/>
    <property type="molecule type" value="Genomic_DNA"/>
</dbReference>
<evidence type="ECO:0000313" key="1">
    <source>
        <dbReference type="EMBL" id="PBA23835.1"/>
    </source>
</evidence>
<sequence>MTATNIEWAQEVWNPTTGCDRVSPGCDSCYAMAMAKRLKAMGAAKYQLDGDPRTSGPGFGVTVHPDALYLPLSWRIPRRVFVNSMSDVAHPRISRSFAAQMWAVMALTCRHEFLVLSKRPKRLATMLSDPGFADLVAVEASDIIGRTAPHTGRWRLDLGGQQLAGDSGHGARWTITKTRDGNVWVPPWPLPNVWVGTSIELNEYCWRADHLRNTPAAVRFLSLEPLLGPLPDLDLTGIDWVIVGGESGPRYRPLELDWVRDIRHRCQQQSVPLFLKQLGGRTPKASGRMLDGRTWDEYPVMVGGEVGA</sequence>
<dbReference type="InterPro" id="IPR011101">
    <property type="entry name" value="DUF5131"/>
</dbReference>
<evidence type="ECO:0008006" key="3">
    <source>
        <dbReference type="Google" id="ProtNLM"/>
    </source>
</evidence>
<dbReference type="AlphaFoldDB" id="A0A2A2ZBV7"/>
<protein>
    <recommendedName>
        <fullName evidence="3">Phage Gp37/Gp68 family protein</fullName>
    </recommendedName>
</protein>
<dbReference type="Pfam" id="PF07505">
    <property type="entry name" value="DUF5131"/>
    <property type="match status" value="1"/>
</dbReference>
<comment type="caution">
    <text evidence="1">The sequence shown here is derived from an EMBL/GenBank/DDBJ whole genome shotgun (WGS) entry which is preliminary data.</text>
</comment>
<gene>
    <name evidence="1" type="ORF">CKJ66_26820</name>
</gene>
<reference evidence="1 2" key="1">
    <citation type="submission" date="2017-08" db="EMBL/GenBank/DDBJ databases">
        <title>Phylogenetic analysis of Mycobacterium avium complex whole genomes.</title>
        <authorList>
            <person name="Caverly L.J."/>
            <person name="Spilker T."/>
            <person name="Lipuma J."/>
        </authorList>
    </citation>
    <scope>NUCLEOTIDE SEQUENCE [LARGE SCALE GENOMIC DNA]</scope>
    <source>
        <strain evidence="1 2">FLAC0165</strain>
    </source>
</reference>
<proteinExistence type="predicted"/>